<name>A0A3B7MQN8_9BACT</name>
<dbReference type="SUPFAM" id="SSF56935">
    <property type="entry name" value="Porins"/>
    <property type="match status" value="1"/>
</dbReference>
<comment type="similarity">
    <text evidence="8 9">Belongs to the TonB-dependent receptor family.</text>
</comment>
<evidence type="ECO:0000256" key="7">
    <source>
        <dbReference type="ARBA" id="ARBA00023237"/>
    </source>
</evidence>
<evidence type="ECO:0000256" key="2">
    <source>
        <dbReference type="ARBA" id="ARBA00022448"/>
    </source>
</evidence>
<proteinExistence type="inferred from homology"/>
<keyword evidence="2 8" id="KW-0813">Transport</keyword>
<dbReference type="GO" id="GO:0009279">
    <property type="term" value="C:cell outer membrane"/>
    <property type="evidence" value="ECO:0007669"/>
    <property type="project" value="UniProtKB-SubCell"/>
</dbReference>
<dbReference type="SUPFAM" id="SSF49464">
    <property type="entry name" value="Carboxypeptidase regulatory domain-like"/>
    <property type="match status" value="1"/>
</dbReference>
<dbReference type="InterPro" id="IPR023997">
    <property type="entry name" value="TonB-dep_OMP_SusC/RagA_CS"/>
</dbReference>
<dbReference type="KEGG" id="pseg:D3H65_17510"/>
<reference evidence="13 14" key="1">
    <citation type="submission" date="2018-09" db="EMBL/GenBank/DDBJ databases">
        <title>Genome sequencing of strain 6GH32-13.</title>
        <authorList>
            <person name="Weon H.-Y."/>
            <person name="Heo J."/>
            <person name="Kwon S.-W."/>
        </authorList>
    </citation>
    <scope>NUCLEOTIDE SEQUENCE [LARGE SCALE GENOMIC DNA]</scope>
    <source>
        <strain evidence="13 14">5GH32-13</strain>
    </source>
</reference>
<evidence type="ECO:0000259" key="12">
    <source>
        <dbReference type="Pfam" id="PF07715"/>
    </source>
</evidence>
<evidence type="ECO:0000259" key="11">
    <source>
        <dbReference type="Pfam" id="PF00593"/>
    </source>
</evidence>
<keyword evidence="14" id="KW-1185">Reference proteome</keyword>
<dbReference type="NCBIfam" id="TIGR04057">
    <property type="entry name" value="SusC_RagA_signa"/>
    <property type="match status" value="1"/>
</dbReference>
<keyword evidence="4 8" id="KW-0812">Transmembrane</keyword>
<dbReference type="Proteomes" id="UP000263900">
    <property type="component" value="Chromosome"/>
</dbReference>
<keyword evidence="6 8" id="KW-0472">Membrane</keyword>
<keyword evidence="3 8" id="KW-1134">Transmembrane beta strand</keyword>
<dbReference type="Gene3D" id="2.170.130.10">
    <property type="entry name" value="TonB-dependent receptor, plug domain"/>
    <property type="match status" value="1"/>
</dbReference>
<feature type="domain" description="TonB-dependent receptor-like beta-barrel" evidence="11">
    <location>
        <begin position="430"/>
        <end position="840"/>
    </location>
</feature>
<organism evidence="13 14">
    <name type="scientific">Paraflavitalea soli</name>
    <dbReference type="NCBI Taxonomy" id="2315862"/>
    <lineage>
        <taxon>Bacteria</taxon>
        <taxon>Pseudomonadati</taxon>
        <taxon>Bacteroidota</taxon>
        <taxon>Chitinophagia</taxon>
        <taxon>Chitinophagales</taxon>
        <taxon>Chitinophagaceae</taxon>
        <taxon>Paraflavitalea</taxon>
    </lineage>
</organism>
<keyword evidence="10" id="KW-0732">Signal</keyword>
<dbReference type="InterPro" id="IPR039426">
    <property type="entry name" value="TonB-dep_rcpt-like"/>
</dbReference>
<dbReference type="Pfam" id="PF00593">
    <property type="entry name" value="TonB_dep_Rec_b-barrel"/>
    <property type="match status" value="1"/>
</dbReference>
<keyword evidence="7 8" id="KW-0998">Cell outer membrane</keyword>
<evidence type="ECO:0000313" key="13">
    <source>
        <dbReference type="EMBL" id="AXY75663.1"/>
    </source>
</evidence>
<evidence type="ECO:0000256" key="1">
    <source>
        <dbReference type="ARBA" id="ARBA00004571"/>
    </source>
</evidence>
<dbReference type="RefSeq" id="WP_119051544.1">
    <property type="nucleotide sequence ID" value="NZ_CP032157.1"/>
</dbReference>
<dbReference type="EMBL" id="CP032157">
    <property type="protein sequence ID" value="AXY75663.1"/>
    <property type="molecule type" value="Genomic_DNA"/>
</dbReference>
<dbReference type="InterPro" id="IPR023996">
    <property type="entry name" value="TonB-dep_OMP_SusC/RagA"/>
</dbReference>
<dbReference type="InterPro" id="IPR000531">
    <property type="entry name" value="Beta-barrel_TonB"/>
</dbReference>
<protein>
    <submittedName>
        <fullName evidence="13">TonB-dependent receptor</fullName>
    </submittedName>
</protein>
<dbReference type="PROSITE" id="PS52016">
    <property type="entry name" value="TONB_DEPENDENT_REC_3"/>
    <property type="match status" value="1"/>
</dbReference>
<evidence type="ECO:0000256" key="8">
    <source>
        <dbReference type="PROSITE-ProRule" id="PRU01360"/>
    </source>
</evidence>
<evidence type="ECO:0000256" key="5">
    <source>
        <dbReference type="ARBA" id="ARBA00023077"/>
    </source>
</evidence>
<dbReference type="Gene3D" id="2.40.170.20">
    <property type="entry name" value="TonB-dependent receptor, beta-barrel domain"/>
    <property type="match status" value="1"/>
</dbReference>
<sequence length="1074" mass="119200">MKRLLMLLVLAAVSLHLTAQTRQIKGKVTDDSNVPLAAVSVMIKGATKGTQTDAEGNFTLITSDNGNISLVISFTGYTSITVPANSNTPLTIKLSKSNSSLDDVVVIGYQTIRRRDVTGSVSSVSGRDLKDIPLSSAAEAITGRLAGVQVITTEGKPGADIQVRVRGGNSITQDNSPLYIVDGIQVENALSLLSPQEIETIDVLKDAASTAIYGARGANGVVIITTKGGKAMKTQVTYNGYAGMRNIVNKLAVMSPYDYVKYQYQIYNYNTNQETKNTFRDNYGRWEDIELYKKMPFTDWQDAVFGQNAFNHTHVLGLTGGDKNTTFNFNLNHTNEEGIMLNSGFVRTLAALKLDHKVTDRLRVGVNARYSRQRVDGVGTSNTGTQSTNRLRNAVRFRPFVAPGLESQVDEFDPDYANLTNLTSPVILANQELRYDYRNDIIVNGYASLEIIKGLTFKTVLGINQTSRKTNNFNGVATSIARQNANMPVVQIGEGDVFSLTNSNTVSYKLKLEGGHSLDLMAGQEIWQQKSNNTNITTKWLPVDITPEQAFAGIQKATPPNLLIQDAPTTSQAEERLLSFFGRVNYSWNGKYIANFTVRRDGSSKFAEQNRNAVFPSMSLAWKLSEEKFMENMSFFSDMKLRFSLGSSGNNRIPTDLYKTMFAANSNDGYAFNESVIPGFTAAELANINLKWETTISRNLGLDFSLLNNRLTASVDVYYNSTKDLLLKAKIPQTSGYSTQYQNVGKTSNRGIEFQLAGNIMNTKDFTWNANFNIAFNKNKIESLGIDPTGQPLKSYLEMAGWISATYQDFLVEVGQPMGQFYGYVTDGFYTVDDFDYDAATQKYTIKAGIPDSRDVALGNREPQPGDLKLKKLSKTTDMRIGANDRTVLGNAQPKFIGGFNQQFSYKGFDASIFMNFSVGNKVYNANKIEFTTQYLYRDNNMLAIMNDRWKWYDENGLKVNDPAQLSKLNAETKYWTPPGGQYFLHSFAIEDGSFLRISNVTLGYSVPQSLLKRTKVFSQFRVYATVNNLATLTGYSGFDPEANTRRSNPLTPGVDYAAYPRSRYILAGINVTF</sequence>
<dbReference type="InterPro" id="IPR008969">
    <property type="entry name" value="CarboxyPept-like_regulatory"/>
</dbReference>
<evidence type="ECO:0000313" key="14">
    <source>
        <dbReference type="Proteomes" id="UP000263900"/>
    </source>
</evidence>
<dbReference type="InterPro" id="IPR036942">
    <property type="entry name" value="Beta-barrel_TonB_sf"/>
</dbReference>
<comment type="subcellular location">
    <subcellularLocation>
        <location evidence="1 8">Cell outer membrane</location>
        <topology evidence="1 8">Multi-pass membrane protein</topology>
    </subcellularLocation>
</comment>
<keyword evidence="5 9" id="KW-0798">TonB box</keyword>
<dbReference type="Pfam" id="PF13715">
    <property type="entry name" value="CarbopepD_reg_2"/>
    <property type="match status" value="1"/>
</dbReference>
<evidence type="ECO:0000256" key="10">
    <source>
        <dbReference type="SAM" id="SignalP"/>
    </source>
</evidence>
<dbReference type="InterPro" id="IPR037066">
    <property type="entry name" value="Plug_dom_sf"/>
</dbReference>
<accession>A0A3B7MQN8</accession>
<feature type="chain" id="PRO_5017629683" evidence="10">
    <location>
        <begin position="20"/>
        <end position="1074"/>
    </location>
</feature>
<dbReference type="OrthoDB" id="9768177at2"/>
<gene>
    <name evidence="13" type="ORF">D3H65_17510</name>
</gene>
<feature type="domain" description="TonB-dependent receptor plug" evidence="12">
    <location>
        <begin position="114"/>
        <end position="221"/>
    </location>
</feature>
<evidence type="ECO:0000256" key="6">
    <source>
        <dbReference type="ARBA" id="ARBA00023136"/>
    </source>
</evidence>
<dbReference type="FunFam" id="2.170.130.10:FF:000008">
    <property type="entry name" value="SusC/RagA family TonB-linked outer membrane protein"/>
    <property type="match status" value="1"/>
</dbReference>
<evidence type="ECO:0000256" key="4">
    <source>
        <dbReference type="ARBA" id="ARBA00022692"/>
    </source>
</evidence>
<dbReference type="Gene3D" id="2.60.40.1120">
    <property type="entry name" value="Carboxypeptidase-like, regulatory domain"/>
    <property type="match status" value="1"/>
</dbReference>
<dbReference type="NCBIfam" id="TIGR04056">
    <property type="entry name" value="OMP_RagA_SusC"/>
    <property type="match status" value="1"/>
</dbReference>
<keyword evidence="13" id="KW-0675">Receptor</keyword>
<dbReference type="AlphaFoldDB" id="A0A3B7MQN8"/>
<evidence type="ECO:0000256" key="9">
    <source>
        <dbReference type="RuleBase" id="RU003357"/>
    </source>
</evidence>
<dbReference type="InterPro" id="IPR012910">
    <property type="entry name" value="Plug_dom"/>
</dbReference>
<feature type="signal peptide" evidence="10">
    <location>
        <begin position="1"/>
        <end position="19"/>
    </location>
</feature>
<evidence type="ECO:0000256" key="3">
    <source>
        <dbReference type="ARBA" id="ARBA00022452"/>
    </source>
</evidence>
<dbReference type="Pfam" id="PF07715">
    <property type="entry name" value="Plug"/>
    <property type="match status" value="1"/>
</dbReference>